<evidence type="ECO:0000313" key="6">
    <source>
        <dbReference type="Proteomes" id="UP000698752"/>
    </source>
</evidence>
<dbReference type="PANTHER" id="PTHR35936:SF19">
    <property type="entry name" value="AMINO-ACID-BINDING PROTEIN YXEM-RELATED"/>
    <property type="match status" value="1"/>
</dbReference>
<name>A0ABS5EIH0_9PROT</name>
<evidence type="ECO:0000313" key="5">
    <source>
        <dbReference type="EMBL" id="MBR0650827.1"/>
    </source>
</evidence>
<evidence type="ECO:0000259" key="4">
    <source>
        <dbReference type="SMART" id="SM00062"/>
    </source>
</evidence>
<accession>A0ABS5EIH0</accession>
<dbReference type="CDD" id="cd13626">
    <property type="entry name" value="PBP2_Cystine_like"/>
    <property type="match status" value="1"/>
</dbReference>
<gene>
    <name evidence="5" type="ORF">GXW78_14235</name>
</gene>
<keyword evidence="1 3" id="KW-0732">Signal</keyword>
<comment type="caution">
    <text evidence="5">The sequence shown here is derived from an EMBL/GenBank/DDBJ whole genome shotgun (WGS) entry which is preliminary data.</text>
</comment>
<dbReference type="SUPFAM" id="SSF53850">
    <property type="entry name" value="Periplasmic binding protein-like II"/>
    <property type="match status" value="1"/>
</dbReference>
<evidence type="ECO:0000256" key="3">
    <source>
        <dbReference type="SAM" id="SignalP"/>
    </source>
</evidence>
<organism evidence="5 6">
    <name type="scientific">Neoroseomonas terrae</name>
    <dbReference type="NCBI Taxonomy" id="424799"/>
    <lineage>
        <taxon>Bacteria</taxon>
        <taxon>Pseudomonadati</taxon>
        <taxon>Pseudomonadota</taxon>
        <taxon>Alphaproteobacteria</taxon>
        <taxon>Acetobacterales</taxon>
        <taxon>Acetobacteraceae</taxon>
        <taxon>Neoroseomonas</taxon>
    </lineage>
</organism>
<dbReference type="EMBL" id="JAAEDI010000014">
    <property type="protein sequence ID" value="MBR0650827.1"/>
    <property type="molecule type" value="Genomic_DNA"/>
</dbReference>
<feature type="domain" description="Solute-binding protein family 3/N-terminal" evidence="4">
    <location>
        <begin position="23"/>
        <end position="245"/>
    </location>
</feature>
<reference evidence="6" key="1">
    <citation type="journal article" date="2021" name="Syst. Appl. Microbiol.">
        <title>Roseomonas hellenica sp. nov., isolated from roots of wild-growing Alkanna tinctoria.</title>
        <authorList>
            <person name="Rat A."/>
            <person name="Naranjo H.D."/>
            <person name="Lebbe L."/>
            <person name="Cnockaert M."/>
            <person name="Krigas N."/>
            <person name="Grigoriadou K."/>
            <person name="Maloupa E."/>
            <person name="Willems A."/>
        </authorList>
    </citation>
    <scope>NUCLEOTIDE SEQUENCE [LARGE SCALE GENOMIC DNA]</scope>
    <source>
        <strain evidence="6">LMG 31159</strain>
    </source>
</reference>
<dbReference type="SMART" id="SM00062">
    <property type="entry name" value="PBPb"/>
    <property type="match status" value="1"/>
</dbReference>
<dbReference type="PANTHER" id="PTHR35936">
    <property type="entry name" value="MEMBRANE-BOUND LYTIC MUREIN TRANSGLYCOSYLASE F"/>
    <property type="match status" value="1"/>
</dbReference>
<feature type="signal peptide" evidence="3">
    <location>
        <begin position="1"/>
        <end position="19"/>
    </location>
</feature>
<dbReference type="RefSeq" id="WP_211869492.1">
    <property type="nucleotide sequence ID" value="NZ_JAAEDI010000014.1"/>
</dbReference>
<keyword evidence="6" id="KW-1185">Reference proteome</keyword>
<feature type="chain" id="PRO_5047251692" evidence="3">
    <location>
        <begin position="20"/>
        <end position="277"/>
    </location>
</feature>
<sequence length="277" mass="29996">MRRLVLALFLAAAPLGASVAQEPLRVGVDGTFAPHAFPRLEGGVQGFNIDLINEIAKRLGRPVAIDAVAFSGLIPALNAGRYDFLGAPVSITRQRAENLLFTEGYFVSAYQFAIRRGSAPLTSLDQLRGKAVAVNKGSAYESWARENAERYGFTIQTYDSQPDAVQAVLTGRAYANLAGNTVVRYAATQIRQLVPDLVLEDTRIEWAFPLRLGNTALRNQVEGVLECMRRDGTIARLAEKWFGDASPADSLERTPLPGYGPPGRPGHDATEHPASCS</sequence>
<evidence type="ECO:0000256" key="2">
    <source>
        <dbReference type="SAM" id="MobiDB-lite"/>
    </source>
</evidence>
<dbReference type="Pfam" id="PF00497">
    <property type="entry name" value="SBP_bac_3"/>
    <property type="match status" value="1"/>
</dbReference>
<feature type="region of interest" description="Disordered" evidence="2">
    <location>
        <begin position="246"/>
        <end position="277"/>
    </location>
</feature>
<proteinExistence type="predicted"/>
<evidence type="ECO:0000256" key="1">
    <source>
        <dbReference type="ARBA" id="ARBA00022729"/>
    </source>
</evidence>
<dbReference type="InterPro" id="IPR001638">
    <property type="entry name" value="Solute-binding_3/MltF_N"/>
</dbReference>
<dbReference type="Proteomes" id="UP000698752">
    <property type="component" value="Unassembled WGS sequence"/>
</dbReference>
<dbReference type="Gene3D" id="3.40.190.10">
    <property type="entry name" value="Periplasmic binding protein-like II"/>
    <property type="match status" value="2"/>
</dbReference>
<protein>
    <submittedName>
        <fullName evidence="5">Transporter substrate-binding domain-containing protein</fullName>
    </submittedName>
</protein>